<reference evidence="2" key="1">
    <citation type="journal article" date="2019" name="Int. J. Syst. Evol. Microbiol.">
        <title>The Global Catalogue of Microorganisms (GCM) 10K type strain sequencing project: providing services to taxonomists for standard genome sequencing and annotation.</title>
        <authorList>
            <consortium name="The Broad Institute Genomics Platform"/>
            <consortium name="The Broad Institute Genome Sequencing Center for Infectious Disease"/>
            <person name="Wu L."/>
            <person name="Ma J."/>
        </authorList>
    </citation>
    <scope>NUCLEOTIDE SEQUENCE [LARGE SCALE GENOMIC DNA]</scope>
    <source>
        <strain evidence="2">CGMCC 1.13574</strain>
    </source>
</reference>
<proteinExistence type="predicted"/>
<dbReference type="EMBL" id="JBHUIO010000008">
    <property type="protein sequence ID" value="MFD2170972.1"/>
    <property type="molecule type" value="Genomic_DNA"/>
</dbReference>
<evidence type="ECO:0000313" key="1">
    <source>
        <dbReference type="EMBL" id="MFD2170972.1"/>
    </source>
</evidence>
<name>A0ABW4ZY88_9BACL</name>
<evidence type="ECO:0000313" key="2">
    <source>
        <dbReference type="Proteomes" id="UP001597343"/>
    </source>
</evidence>
<keyword evidence="2" id="KW-1185">Reference proteome</keyword>
<protein>
    <submittedName>
        <fullName evidence="1">Uncharacterized protein</fullName>
    </submittedName>
</protein>
<dbReference type="Proteomes" id="UP001597343">
    <property type="component" value="Unassembled WGS sequence"/>
</dbReference>
<accession>A0ABW4ZY88</accession>
<comment type="caution">
    <text evidence="1">The sequence shown here is derived from an EMBL/GenBank/DDBJ whole genome shotgun (WGS) entry which is preliminary data.</text>
</comment>
<sequence length="43" mass="4483">MKKWVACTLLVGIAFGFAVGGSTVSAKAEWSYPEPSGIIANPK</sequence>
<gene>
    <name evidence="1" type="ORF">ACFSOY_13350</name>
</gene>
<dbReference type="RefSeq" id="WP_386047401.1">
    <property type="nucleotide sequence ID" value="NZ_JBHUIO010000008.1"/>
</dbReference>
<organism evidence="1 2">
    <name type="scientific">Tumebacillus lipolyticus</name>
    <dbReference type="NCBI Taxonomy" id="1280370"/>
    <lineage>
        <taxon>Bacteria</taxon>
        <taxon>Bacillati</taxon>
        <taxon>Bacillota</taxon>
        <taxon>Bacilli</taxon>
        <taxon>Bacillales</taxon>
        <taxon>Alicyclobacillaceae</taxon>
        <taxon>Tumebacillus</taxon>
    </lineage>
</organism>